<sequence>MLGFVGLMMVPFMGNVVAALVVMVMSNAQTMEKILFFIVGLIYSCYMQRYGKFCVMTNSL</sequence>
<dbReference type="EMBL" id="LRQG01000185">
    <property type="protein sequence ID" value="KXA35406.1"/>
    <property type="molecule type" value="Genomic_DNA"/>
</dbReference>
<keyword evidence="3" id="KW-1185">Reference proteome</keyword>
<dbReference type="AlphaFoldDB" id="A0A133PYT2"/>
<keyword evidence="1" id="KW-0812">Transmembrane</keyword>
<protein>
    <submittedName>
        <fullName evidence="2">Uncharacterized protein</fullName>
    </submittedName>
</protein>
<accession>A0A133PYT2</accession>
<keyword evidence="1" id="KW-0472">Membrane</keyword>
<proteinExistence type="predicted"/>
<name>A0A133PYT2_9BACT</name>
<gene>
    <name evidence="2" type="ORF">HMPREF3226_02094</name>
</gene>
<evidence type="ECO:0000313" key="3">
    <source>
        <dbReference type="Proteomes" id="UP000070533"/>
    </source>
</evidence>
<feature type="transmembrane region" description="Helical" evidence="1">
    <location>
        <begin position="6"/>
        <end position="25"/>
    </location>
</feature>
<dbReference type="Proteomes" id="UP000070533">
    <property type="component" value="Unassembled WGS sequence"/>
</dbReference>
<feature type="transmembrane region" description="Helical" evidence="1">
    <location>
        <begin position="34"/>
        <end position="51"/>
    </location>
</feature>
<comment type="caution">
    <text evidence="2">The sequence shown here is derived from an EMBL/GenBank/DDBJ whole genome shotgun (WGS) entry which is preliminary data.</text>
</comment>
<keyword evidence="1" id="KW-1133">Transmembrane helix</keyword>
<evidence type="ECO:0000256" key="1">
    <source>
        <dbReference type="SAM" id="Phobius"/>
    </source>
</evidence>
<dbReference type="STRING" id="28128.HMPREF3226_02094"/>
<reference evidence="3" key="1">
    <citation type="submission" date="2016-01" db="EMBL/GenBank/DDBJ databases">
        <authorList>
            <person name="Mitreva M."/>
            <person name="Pepin K.H."/>
            <person name="Mihindukulasuriya K.A."/>
            <person name="Fulton R."/>
            <person name="Fronick C."/>
            <person name="O'Laughlin M."/>
            <person name="Miner T."/>
            <person name="Herter B."/>
            <person name="Rosa B.A."/>
            <person name="Cordes M."/>
            <person name="Tomlinson C."/>
            <person name="Wollam A."/>
            <person name="Palsikar V.B."/>
            <person name="Mardis E.R."/>
            <person name="Wilson R.K."/>
        </authorList>
    </citation>
    <scope>NUCLEOTIDE SEQUENCE [LARGE SCALE GENOMIC DNA]</scope>
    <source>
        <strain evidence="3">MJR7716</strain>
    </source>
</reference>
<evidence type="ECO:0000313" key="2">
    <source>
        <dbReference type="EMBL" id="KXA35406.1"/>
    </source>
</evidence>
<organism evidence="2 3">
    <name type="scientific">Prevotella corporis</name>
    <dbReference type="NCBI Taxonomy" id="28128"/>
    <lineage>
        <taxon>Bacteria</taxon>
        <taxon>Pseudomonadati</taxon>
        <taxon>Bacteroidota</taxon>
        <taxon>Bacteroidia</taxon>
        <taxon>Bacteroidales</taxon>
        <taxon>Prevotellaceae</taxon>
        <taxon>Prevotella</taxon>
    </lineage>
</organism>